<dbReference type="GO" id="GO:0019367">
    <property type="term" value="P:fatty acid elongation, saturated fatty acid"/>
    <property type="evidence" value="ECO:0007669"/>
    <property type="project" value="TreeGrafter"/>
</dbReference>
<keyword evidence="9 11" id="KW-0472">Membrane</keyword>
<evidence type="ECO:0000313" key="13">
    <source>
        <dbReference type="Proteomes" id="UP001328107"/>
    </source>
</evidence>
<organism evidence="12 13">
    <name type="scientific">Pristionchus mayeri</name>
    <dbReference type="NCBI Taxonomy" id="1317129"/>
    <lineage>
        <taxon>Eukaryota</taxon>
        <taxon>Metazoa</taxon>
        <taxon>Ecdysozoa</taxon>
        <taxon>Nematoda</taxon>
        <taxon>Chromadorea</taxon>
        <taxon>Rhabditida</taxon>
        <taxon>Rhabditina</taxon>
        <taxon>Diplogasteromorpha</taxon>
        <taxon>Diplogasteroidea</taxon>
        <taxon>Neodiplogasteridae</taxon>
        <taxon>Pristionchus</taxon>
    </lineage>
</organism>
<keyword evidence="6 11" id="KW-0276">Fatty acid metabolism</keyword>
<dbReference type="EC" id="2.3.1.199" evidence="11"/>
<comment type="pathway">
    <text evidence="2">Lipid metabolism; fatty acid biosynthesis.</text>
</comment>
<evidence type="ECO:0000256" key="3">
    <source>
        <dbReference type="ARBA" id="ARBA00022516"/>
    </source>
</evidence>
<dbReference type="Pfam" id="PF01151">
    <property type="entry name" value="ELO"/>
    <property type="match status" value="1"/>
</dbReference>
<evidence type="ECO:0000256" key="9">
    <source>
        <dbReference type="ARBA" id="ARBA00023136"/>
    </source>
</evidence>
<name>A0AAN5CKS3_9BILA</name>
<keyword evidence="7 11" id="KW-1133">Transmembrane helix</keyword>
<feature type="transmembrane region" description="Helical" evidence="11">
    <location>
        <begin position="52"/>
        <end position="71"/>
    </location>
</feature>
<dbReference type="PANTHER" id="PTHR11157">
    <property type="entry name" value="FATTY ACID ACYL TRANSFERASE-RELATED"/>
    <property type="match status" value="1"/>
</dbReference>
<dbReference type="GO" id="GO:0009922">
    <property type="term" value="F:fatty acid elongase activity"/>
    <property type="evidence" value="ECO:0007669"/>
    <property type="project" value="UniProtKB-EC"/>
</dbReference>
<feature type="non-terminal residue" evidence="12">
    <location>
        <position position="1"/>
    </location>
</feature>
<keyword evidence="8 11" id="KW-0443">Lipid metabolism</keyword>
<dbReference type="PANTHER" id="PTHR11157:SF17">
    <property type="entry name" value="ELONGATION OF VERY LONG CHAIN FATTY ACIDS PROTEIN 6"/>
    <property type="match status" value="1"/>
</dbReference>
<dbReference type="InterPro" id="IPR002076">
    <property type="entry name" value="ELO_fam"/>
</dbReference>
<evidence type="ECO:0000256" key="2">
    <source>
        <dbReference type="ARBA" id="ARBA00005194"/>
    </source>
</evidence>
<dbReference type="EMBL" id="BTRK01000004">
    <property type="protein sequence ID" value="GMR46194.1"/>
    <property type="molecule type" value="Genomic_DNA"/>
</dbReference>
<keyword evidence="5 11" id="KW-0812">Transmembrane</keyword>
<keyword evidence="10 11" id="KW-0275">Fatty acid biosynthesis</keyword>
<accession>A0AAN5CKS3</accession>
<feature type="transmembrane region" description="Helical" evidence="11">
    <location>
        <begin position="92"/>
        <end position="111"/>
    </location>
</feature>
<dbReference type="GO" id="GO:0042761">
    <property type="term" value="P:very long-chain fatty acid biosynthetic process"/>
    <property type="evidence" value="ECO:0007669"/>
    <property type="project" value="TreeGrafter"/>
</dbReference>
<keyword evidence="3 11" id="KW-0444">Lipid biosynthesis</keyword>
<evidence type="ECO:0000256" key="6">
    <source>
        <dbReference type="ARBA" id="ARBA00022832"/>
    </source>
</evidence>
<evidence type="ECO:0000256" key="8">
    <source>
        <dbReference type="ARBA" id="ARBA00023098"/>
    </source>
</evidence>
<evidence type="ECO:0000256" key="10">
    <source>
        <dbReference type="ARBA" id="ARBA00023160"/>
    </source>
</evidence>
<evidence type="ECO:0000256" key="7">
    <source>
        <dbReference type="ARBA" id="ARBA00022989"/>
    </source>
</evidence>
<evidence type="ECO:0000256" key="5">
    <source>
        <dbReference type="ARBA" id="ARBA00022692"/>
    </source>
</evidence>
<reference evidence="13" key="1">
    <citation type="submission" date="2022-10" db="EMBL/GenBank/DDBJ databases">
        <title>Genome assembly of Pristionchus species.</title>
        <authorList>
            <person name="Yoshida K."/>
            <person name="Sommer R.J."/>
        </authorList>
    </citation>
    <scope>NUCLEOTIDE SEQUENCE [LARGE SCALE GENOMIC DNA]</scope>
    <source>
        <strain evidence="13">RS5460</strain>
    </source>
</reference>
<dbReference type="AlphaFoldDB" id="A0AAN5CKS3"/>
<dbReference type="GO" id="GO:0034625">
    <property type="term" value="P:fatty acid elongation, monounsaturated fatty acid"/>
    <property type="evidence" value="ECO:0007669"/>
    <property type="project" value="TreeGrafter"/>
</dbReference>
<evidence type="ECO:0000256" key="11">
    <source>
        <dbReference type="RuleBase" id="RU361115"/>
    </source>
</evidence>
<gene>
    <name evidence="12" type="ORF">PMAYCL1PPCAC_16389</name>
</gene>
<comment type="caution">
    <text evidence="11">Lacks conserved residue(s) required for the propagation of feature annotation.</text>
</comment>
<feature type="non-terminal residue" evidence="12">
    <location>
        <position position="149"/>
    </location>
</feature>
<comment type="similarity">
    <text evidence="11">Belongs to the ELO family.</text>
</comment>
<comment type="subcellular location">
    <subcellularLocation>
        <location evidence="1">Membrane</location>
        <topology evidence="1">Multi-pass membrane protein</topology>
    </subcellularLocation>
</comment>
<dbReference type="GO" id="GO:0005789">
    <property type="term" value="C:endoplasmic reticulum membrane"/>
    <property type="evidence" value="ECO:0007669"/>
    <property type="project" value="TreeGrafter"/>
</dbReference>
<evidence type="ECO:0000256" key="4">
    <source>
        <dbReference type="ARBA" id="ARBA00022679"/>
    </source>
</evidence>
<dbReference type="GO" id="GO:0030148">
    <property type="term" value="P:sphingolipid biosynthetic process"/>
    <property type="evidence" value="ECO:0007669"/>
    <property type="project" value="TreeGrafter"/>
</dbReference>
<dbReference type="Proteomes" id="UP001328107">
    <property type="component" value="Unassembled WGS sequence"/>
</dbReference>
<comment type="caution">
    <text evidence="12">The sequence shown here is derived from an EMBL/GenBank/DDBJ whole genome shotgun (WGS) entry which is preliminary data.</text>
</comment>
<evidence type="ECO:0000313" key="12">
    <source>
        <dbReference type="EMBL" id="GMR46194.1"/>
    </source>
</evidence>
<keyword evidence="13" id="KW-1185">Reference proteome</keyword>
<comment type="catalytic activity">
    <reaction evidence="11">
        <text>a very-long-chain acyl-CoA + malonyl-CoA + H(+) = a very-long-chain 3-oxoacyl-CoA + CO2 + CoA</text>
        <dbReference type="Rhea" id="RHEA:32727"/>
        <dbReference type="ChEBI" id="CHEBI:15378"/>
        <dbReference type="ChEBI" id="CHEBI:16526"/>
        <dbReference type="ChEBI" id="CHEBI:57287"/>
        <dbReference type="ChEBI" id="CHEBI:57384"/>
        <dbReference type="ChEBI" id="CHEBI:90725"/>
        <dbReference type="ChEBI" id="CHEBI:90736"/>
        <dbReference type="EC" id="2.3.1.199"/>
    </reaction>
</comment>
<dbReference type="GO" id="GO:0034626">
    <property type="term" value="P:fatty acid elongation, polyunsaturated fatty acid"/>
    <property type="evidence" value="ECO:0007669"/>
    <property type="project" value="TreeGrafter"/>
</dbReference>
<evidence type="ECO:0000256" key="1">
    <source>
        <dbReference type="ARBA" id="ARBA00004141"/>
    </source>
</evidence>
<protein>
    <recommendedName>
        <fullName evidence="11">Elongation of very long chain fatty acids protein</fullName>
        <ecNumber evidence="11">2.3.1.199</ecNumber>
    </recommendedName>
    <alternativeName>
        <fullName evidence="11">Very-long-chain 3-oxoacyl-CoA synthase</fullName>
    </alternativeName>
</protein>
<keyword evidence="4 11" id="KW-0808">Transferase</keyword>
<proteinExistence type="inferred from homology"/>
<sequence>GQLEWCAMSRSEMTYPGVISGHGELKYYVPYQYGAIIGPERWWHGTDLRSTFLAMQAYWSYTIWIAIFYVACIHTMQKAMEKRPAFRLRRPLIAWNTVLALFSLLGTVRTFEELHFVVSHHSLLDSVSYSLEFAIRAGLFGLAQRPAIG</sequence>